<evidence type="ECO:0000256" key="4">
    <source>
        <dbReference type="ARBA" id="ARBA00022692"/>
    </source>
</evidence>
<gene>
    <name evidence="9" type="ORF">J2Z37_004719</name>
</gene>
<feature type="transmembrane region" description="Helical" evidence="7">
    <location>
        <begin position="398"/>
        <end position="419"/>
    </location>
</feature>
<keyword evidence="3" id="KW-0997">Cell inner membrane</keyword>
<keyword evidence="5 7" id="KW-1133">Transmembrane helix</keyword>
<dbReference type="NCBIfam" id="TIGR00786">
    <property type="entry name" value="dctM"/>
    <property type="match status" value="1"/>
</dbReference>
<dbReference type="PANTHER" id="PTHR33362">
    <property type="entry name" value="SIALIC ACID TRAP TRANSPORTER PERMEASE PROTEIN SIAT-RELATED"/>
    <property type="match status" value="1"/>
</dbReference>
<feature type="transmembrane region" description="Helical" evidence="7">
    <location>
        <begin position="212"/>
        <end position="234"/>
    </location>
</feature>
<evidence type="ECO:0000256" key="7">
    <source>
        <dbReference type="SAM" id="Phobius"/>
    </source>
</evidence>
<evidence type="ECO:0000259" key="8">
    <source>
        <dbReference type="Pfam" id="PF06808"/>
    </source>
</evidence>
<comment type="subcellular location">
    <subcellularLocation>
        <location evidence="1">Cell inner membrane</location>
        <topology evidence="1">Multi-pass membrane protein</topology>
    </subcellularLocation>
</comment>
<accession>A0ABS4GWP5</accession>
<dbReference type="Proteomes" id="UP001519343">
    <property type="component" value="Unassembled WGS sequence"/>
</dbReference>
<feature type="transmembrane region" description="Helical" evidence="7">
    <location>
        <begin position="312"/>
        <end position="342"/>
    </location>
</feature>
<feature type="transmembrane region" description="Helical" evidence="7">
    <location>
        <begin position="240"/>
        <end position="258"/>
    </location>
</feature>
<dbReference type="InterPro" id="IPR004681">
    <property type="entry name" value="TRAP_DctM"/>
</dbReference>
<comment type="caution">
    <text evidence="9">The sequence shown here is derived from an EMBL/GenBank/DDBJ whole genome shotgun (WGS) entry which is preliminary data.</text>
</comment>
<reference evidence="9 10" key="1">
    <citation type="submission" date="2021-03" db="EMBL/GenBank/DDBJ databases">
        <title>Genomic Encyclopedia of Type Strains, Phase IV (KMG-IV): sequencing the most valuable type-strain genomes for metagenomic binning, comparative biology and taxonomic classification.</title>
        <authorList>
            <person name="Goeker M."/>
        </authorList>
    </citation>
    <scope>NUCLEOTIDE SEQUENCE [LARGE SCALE GENOMIC DNA]</scope>
    <source>
        <strain evidence="9 10">DSM 24738</strain>
    </source>
</reference>
<feature type="transmembrane region" description="Helical" evidence="7">
    <location>
        <begin position="270"/>
        <end position="292"/>
    </location>
</feature>
<dbReference type="EMBL" id="JAGGKT010000025">
    <property type="protein sequence ID" value="MBP1934699.1"/>
    <property type="molecule type" value="Genomic_DNA"/>
</dbReference>
<feature type="domain" description="TRAP C4-dicarboxylate transport system permease DctM subunit" evidence="8">
    <location>
        <begin position="7"/>
        <end position="415"/>
    </location>
</feature>
<evidence type="ECO:0000256" key="2">
    <source>
        <dbReference type="ARBA" id="ARBA00022475"/>
    </source>
</evidence>
<evidence type="ECO:0000313" key="9">
    <source>
        <dbReference type="EMBL" id="MBP1934699.1"/>
    </source>
</evidence>
<feature type="transmembrane region" description="Helical" evidence="7">
    <location>
        <begin position="133"/>
        <end position="157"/>
    </location>
</feature>
<keyword evidence="4 7" id="KW-0812">Transmembrane</keyword>
<evidence type="ECO:0000256" key="5">
    <source>
        <dbReference type="ARBA" id="ARBA00022989"/>
    </source>
</evidence>
<dbReference type="PIRSF" id="PIRSF006066">
    <property type="entry name" value="HI0050"/>
    <property type="match status" value="1"/>
</dbReference>
<proteinExistence type="predicted"/>
<feature type="transmembrane region" description="Helical" evidence="7">
    <location>
        <begin position="169"/>
        <end position="191"/>
    </location>
</feature>
<name>A0ABS4GWP5_9BACL</name>
<organism evidence="9 10">
    <name type="scientific">Ammoniphilus resinae</name>
    <dbReference type="NCBI Taxonomy" id="861532"/>
    <lineage>
        <taxon>Bacteria</taxon>
        <taxon>Bacillati</taxon>
        <taxon>Bacillota</taxon>
        <taxon>Bacilli</taxon>
        <taxon>Bacillales</taxon>
        <taxon>Paenibacillaceae</taxon>
        <taxon>Aneurinibacillus group</taxon>
        <taxon>Ammoniphilus</taxon>
    </lineage>
</organism>
<keyword evidence="6 7" id="KW-0472">Membrane</keyword>
<dbReference type="InterPro" id="IPR010656">
    <property type="entry name" value="DctM"/>
</dbReference>
<dbReference type="Pfam" id="PF06808">
    <property type="entry name" value="DctM"/>
    <property type="match status" value="1"/>
</dbReference>
<keyword evidence="10" id="KW-1185">Reference proteome</keyword>
<feature type="transmembrane region" description="Helical" evidence="7">
    <location>
        <begin position="354"/>
        <end position="378"/>
    </location>
</feature>
<evidence type="ECO:0000256" key="3">
    <source>
        <dbReference type="ARBA" id="ARBA00022519"/>
    </source>
</evidence>
<feature type="transmembrane region" description="Helical" evidence="7">
    <location>
        <begin position="46"/>
        <end position="67"/>
    </location>
</feature>
<evidence type="ECO:0000256" key="6">
    <source>
        <dbReference type="ARBA" id="ARBA00023136"/>
    </source>
</evidence>
<evidence type="ECO:0000256" key="1">
    <source>
        <dbReference type="ARBA" id="ARBA00004429"/>
    </source>
</evidence>
<sequence length="425" mass="45702">MVSMILFVLFGLFLLNVPIAFAIALTSFVFIMLADTPGTMFIQRVMAGANSFPLLAIPLFILAGSIMNHTSMANKLFGLANAIVGHIRGGLAQVNVLASVMMAGVSGSSIADAAATTKILVPQMVAKGYPKPFSVAVTAASATIGPIIPPSILFVVYGWLAGVSVGKMFIAGAIPGLIVGLYLMITVYILSKRYGYGLSDKMKFSLLNLWNSTKAASWSLFMPIVILGGILTGVFTTTEAAAVAAVYALVVGVVTRELKLEHVPSIMKETIMDTTVIMLIVAAASPFGWILALEQVPQMVLELFTSISSNVYITLFMLNIFFFILGLFMETMAVMIILVPVLMPLVTELGIDPLHFGVIIVINLLIGQLTPPLGMLMFATCSIAGVKIVDFQKAVWPFYIALFVALIVITYLPQLYMWLPDLVIK</sequence>
<keyword evidence="2" id="KW-1003">Cell membrane</keyword>
<protein>
    <submittedName>
        <fullName evidence="9">C4-dicarboxylate transporter DctM subunit</fullName>
    </submittedName>
</protein>
<evidence type="ECO:0000313" key="10">
    <source>
        <dbReference type="Proteomes" id="UP001519343"/>
    </source>
</evidence>